<dbReference type="EMBL" id="JFKA01000001">
    <property type="protein sequence ID" value="OSQ40650.1"/>
    <property type="molecule type" value="Genomic_DNA"/>
</dbReference>
<evidence type="ECO:0008006" key="4">
    <source>
        <dbReference type="Google" id="ProtNLM"/>
    </source>
</evidence>
<evidence type="ECO:0000313" key="3">
    <source>
        <dbReference type="Proteomes" id="UP000193391"/>
    </source>
</evidence>
<evidence type="ECO:0000313" key="2">
    <source>
        <dbReference type="EMBL" id="OSQ40650.1"/>
    </source>
</evidence>
<reference evidence="2 3" key="1">
    <citation type="submission" date="2014-03" db="EMBL/GenBank/DDBJ databases">
        <title>The draft genome sequence of Thalassospira mesophila JCM 18969.</title>
        <authorList>
            <person name="Lai Q."/>
            <person name="Shao Z."/>
        </authorList>
    </citation>
    <scope>NUCLEOTIDE SEQUENCE [LARGE SCALE GENOMIC DNA]</scope>
    <source>
        <strain evidence="2 3">JCM 18969</strain>
    </source>
</reference>
<dbReference type="Proteomes" id="UP000193391">
    <property type="component" value="Unassembled WGS sequence"/>
</dbReference>
<sequence>MNRQLTRFTQAGMAVLAAVASFAPSSPAQAESAKIGSCYDQVRISDIATPKLSRDLYIVVDQTLIFDKNLQEDAYRKLQDFVTPGTAYHVVTFSANAAGRYASVLINAQVDTPLDNDTRYDISKKMLVQLDACQQKQALLAKKALGQALLKAFGGASTELPHTELMGNLANISRNLTGASDINDKYLVVISDMIENSDLLSFYKAGNLEKANTDAHFENYAQAGAIGDWQQAKVYVIGGGYAPDGSYWSSAQLKILRDFWTSYFERANARMMEFGTPSLLGNIGG</sequence>
<keyword evidence="1" id="KW-0732">Signal</keyword>
<evidence type="ECO:0000256" key="1">
    <source>
        <dbReference type="SAM" id="SignalP"/>
    </source>
</evidence>
<proteinExistence type="predicted"/>
<feature type="signal peptide" evidence="1">
    <location>
        <begin position="1"/>
        <end position="30"/>
    </location>
</feature>
<comment type="caution">
    <text evidence="2">The sequence shown here is derived from an EMBL/GenBank/DDBJ whole genome shotgun (WGS) entry which is preliminary data.</text>
</comment>
<accession>A0A1Y2L533</accession>
<dbReference type="OrthoDB" id="5365915at2"/>
<feature type="chain" id="PRO_5012553633" description="VWFA domain-containing protein" evidence="1">
    <location>
        <begin position="31"/>
        <end position="285"/>
    </location>
</feature>
<gene>
    <name evidence="2" type="ORF">TMES_02680</name>
</gene>
<keyword evidence="3" id="KW-1185">Reference proteome</keyword>
<dbReference type="AlphaFoldDB" id="A0A1Y2L533"/>
<protein>
    <recommendedName>
        <fullName evidence="4">VWFA domain-containing protein</fullName>
    </recommendedName>
</protein>
<organism evidence="2 3">
    <name type="scientific">Thalassospira mesophila</name>
    <dbReference type="NCBI Taxonomy" id="1293891"/>
    <lineage>
        <taxon>Bacteria</taxon>
        <taxon>Pseudomonadati</taxon>
        <taxon>Pseudomonadota</taxon>
        <taxon>Alphaproteobacteria</taxon>
        <taxon>Rhodospirillales</taxon>
        <taxon>Thalassospiraceae</taxon>
        <taxon>Thalassospira</taxon>
    </lineage>
</organism>
<dbReference type="STRING" id="1293891.TMES_02680"/>
<name>A0A1Y2L533_9PROT</name>
<dbReference type="RefSeq" id="WP_085579140.1">
    <property type="nucleotide sequence ID" value="NZ_JFKA01000001.1"/>
</dbReference>